<dbReference type="EMBL" id="JAWDGP010006613">
    <property type="protein sequence ID" value="KAK3737834.1"/>
    <property type="molecule type" value="Genomic_DNA"/>
</dbReference>
<evidence type="ECO:0000313" key="1">
    <source>
        <dbReference type="EMBL" id="KAK3737834.1"/>
    </source>
</evidence>
<sequence length="95" mass="10481">MGSPLLIQKEKIRLLITPETPFYRSPVAGRVDQVGRDGGMAPCPSLPQVSPAKLETELHGRVGRASQFPDQTYPKVENSTRNSLSGRWYTSTILV</sequence>
<name>A0AAE0YAK0_9GAST</name>
<organism evidence="1 2">
    <name type="scientific">Elysia crispata</name>
    <name type="common">lettuce slug</name>
    <dbReference type="NCBI Taxonomy" id="231223"/>
    <lineage>
        <taxon>Eukaryota</taxon>
        <taxon>Metazoa</taxon>
        <taxon>Spiralia</taxon>
        <taxon>Lophotrochozoa</taxon>
        <taxon>Mollusca</taxon>
        <taxon>Gastropoda</taxon>
        <taxon>Heterobranchia</taxon>
        <taxon>Euthyneura</taxon>
        <taxon>Panpulmonata</taxon>
        <taxon>Sacoglossa</taxon>
        <taxon>Placobranchoidea</taxon>
        <taxon>Plakobranchidae</taxon>
        <taxon>Elysia</taxon>
    </lineage>
</organism>
<dbReference type="AlphaFoldDB" id="A0AAE0YAK0"/>
<proteinExistence type="predicted"/>
<dbReference type="Proteomes" id="UP001283361">
    <property type="component" value="Unassembled WGS sequence"/>
</dbReference>
<gene>
    <name evidence="1" type="ORF">RRG08_063240</name>
</gene>
<evidence type="ECO:0000313" key="2">
    <source>
        <dbReference type="Proteomes" id="UP001283361"/>
    </source>
</evidence>
<protein>
    <submittedName>
        <fullName evidence="1">Uncharacterized protein</fullName>
    </submittedName>
</protein>
<keyword evidence="2" id="KW-1185">Reference proteome</keyword>
<comment type="caution">
    <text evidence="1">The sequence shown here is derived from an EMBL/GenBank/DDBJ whole genome shotgun (WGS) entry which is preliminary data.</text>
</comment>
<reference evidence="1" key="1">
    <citation type="journal article" date="2023" name="G3 (Bethesda)">
        <title>A reference genome for the long-term kleptoplast-retaining sea slug Elysia crispata morphotype clarki.</title>
        <authorList>
            <person name="Eastman K.E."/>
            <person name="Pendleton A.L."/>
            <person name="Shaikh M.A."/>
            <person name="Suttiyut T."/>
            <person name="Ogas R."/>
            <person name="Tomko P."/>
            <person name="Gavelis G."/>
            <person name="Widhalm J.R."/>
            <person name="Wisecaver J.H."/>
        </authorList>
    </citation>
    <scope>NUCLEOTIDE SEQUENCE</scope>
    <source>
        <strain evidence="1">ECLA1</strain>
    </source>
</reference>
<accession>A0AAE0YAK0</accession>